<feature type="domain" description="Amidase" evidence="2">
    <location>
        <begin position="565"/>
        <end position="751"/>
    </location>
</feature>
<dbReference type="InterPro" id="IPR023631">
    <property type="entry name" value="Amidase_dom"/>
</dbReference>
<sequence length="1021" mass="112935">METPALESEKPLLDSKDDWSDSEPASPIDLPSMLEDGPALKSDNISLVSTIIHCLLGIFFWAPARFLSYYFPPLERVLPAPSPVSQESQLQMKFLSSLLLLLAGADAINGHPAAVEQFTRELEVASPNPSGLTLRALQQRAPNCSRVDYFISRITSVKAQVAFVTFGPEAAKYICRAITHGDPTCDDWAQGIRYALGLIFAIFGKDGAEPAVRPGEPVRRINARSYMDIATTALKDSSLEFASIEADDNLPSVEKRSLDEPSLVERFLIRGLYHADLGNDATNIWVNHYSNGDNILQIAPEDGQHNGNSTPTRRWDKPGFKIAYTTRNKSPLNEQDALKMARHISMKWQGMAIGNDISDFIGFVETGHTANFYFRIIPEHKGHPMASMAARLSASITLRLGETAYYMHQVPEQGDPIGVNQMTAPCTVFTIHGSSTAKEVLSESIERFGRLDDVWSPDFLQNVVLQSLSSQESIRKDAEDILRPYNTSSIYITSVSSGALNEGPYFLNMGRLHPAYRLYPDYAGAFIAPTVPTEDPYCYKPLDAAAYGETYPSSLTVAVPSRLYHSPTPENPFAGTRVGVKDIMDLCGLRTGASSRAYTQLLGPRTENAEVIQKLLGLGFIVVGKLKTTQFADSEWPTCDYVDYHAPFNPRADGYQTTSGSSCGSAAAVASYVWLDFALGTDTLGSIRAPATVQGLYGMRPSLDATSFKGIIPYTKLADTVGGFARDATSFAKLSRALYGSINDPPFSKKPSKVLYPVEYWSETSTEHDAVLESFIVKLERHLGVERTRISLEEIWATTKPVHENITMKEYLEHVFEWAGNPSQWKDFLSPFITEYRNTYGRDPALNPQLQYKRGYLPTITDEQEKEGLKRWKTFKSWYETNILPPAIDGFSDTLLLLPWSTGKPDYRDTYRDGPQRFTGIGFFFYNLSPYSEGPEAILPVGQTSYTSRITNSTEHLPASIGISSGKGSDVMLTDFIADLMTETNIQGVGVGSRAFENIDNMGTTSLYTQSAAQLPLRGDF</sequence>
<dbReference type="VEuPathDB" id="FungiDB:AO090011000137"/>
<dbReference type="AlphaFoldDB" id="A0A1S9DC44"/>
<dbReference type="Pfam" id="PF26053">
    <property type="entry name" value="DUF8016"/>
    <property type="match status" value="1"/>
</dbReference>
<dbReference type="OrthoDB" id="5423360at2759"/>
<accession>A0A1S9DC44</accession>
<organism evidence="4 5">
    <name type="scientific">Aspergillus oryzae</name>
    <name type="common">Yellow koji mold</name>
    <dbReference type="NCBI Taxonomy" id="5062"/>
    <lineage>
        <taxon>Eukaryota</taxon>
        <taxon>Fungi</taxon>
        <taxon>Dikarya</taxon>
        <taxon>Ascomycota</taxon>
        <taxon>Pezizomycotina</taxon>
        <taxon>Eurotiomycetes</taxon>
        <taxon>Eurotiomycetidae</taxon>
        <taxon>Eurotiales</taxon>
        <taxon>Aspergillaceae</taxon>
        <taxon>Aspergillus</taxon>
        <taxon>Aspergillus subgen. Circumdati</taxon>
    </lineage>
</organism>
<dbReference type="PANTHER" id="PTHR46310:SF7">
    <property type="entry name" value="AMIDASE 1"/>
    <property type="match status" value="1"/>
</dbReference>
<dbReference type="InterPro" id="IPR058329">
    <property type="entry name" value="Arp1_N"/>
</dbReference>
<name>A0A1S9DC44_ASPOZ</name>
<dbReference type="Gene3D" id="3.90.1300.10">
    <property type="entry name" value="Amidase signature (AS) domain"/>
    <property type="match status" value="1"/>
</dbReference>
<reference evidence="4 5" key="1">
    <citation type="submission" date="2016-10" db="EMBL/GenBank/DDBJ databases">
        <title>Genome sequencing of Aspergillus oryzae BCC7051.</title>
        <authorList>
            <person name="Thammarongtham C."/>
            <person name="Vorapreeda T."/>
            <person name="Nookaew I."/>
            <person name="Srisuk T."/>
            <person name="Land M."/>
            <person name="Jeennor S."/>
            <person name="Laoteng K."/>
        </authorList>
    </citation>
    <scope>NUCLEOTIDE SEQUENCE [LARGE SCALE GENOMIC DNA]</scope>
    <source>
        <strain evidence="4 5">BCC7051</strain>
    </source>
</reference>
<proteinExistence type="predicted"/>
<dbReference type="Proteomes" id="UP000190312">
    <property type="component" value="Unassembled WGS sequence"/>
</dbReference>
<evidence type="ECO:0000256" key="1">
    <source>
        <dbReference type="SAM" id="MobiDB-lite"/>
    </source>
</evidence>
<protein>
    <submittedName>
        <fullName evidence="4">Amidase</fullName>
    </submittedName>
</protein>
<dbReference type="VEuPathDB" id="FungiDB:AO090011000138"/>
<evidence type="ECO:0000313" key="4">
    <source>
        <dbReference type="EMBL" id="OOO06653.1"/>
    </source>
</evidence>
<dbReference type="eggNOG" id="KOG1211">
    <property type="taxonomic scope" value="Eukaryota"/>
</dbReference>
<dbReference type="Pfam" id="PF01425">
    <property type="entry name" value="Amidase"/>
    <property type="match status" value="1"/>
</dbReference>
<feature type="region of interest" description="Disordered" evidence="1">
    <location>
        <begin position="1"/>
        <end position="31"/>
    </location>
</feature>
<comment type="caution">
    <text evidence="4">The sequence shown here is derived from an EMBL/GenBank/DDBJ whole genome shotgun (WGS) entry which is preliminary data.</text>
</comment>
<evidence type="ECO:0000259" key="3">
    <source>
        <dbReference type="Pfam" id="PF26053"/>
    </source>
</evidence>
<dbReference type="PANTHER" id="PTHR46310">
    <property type="entry name" value="AMIDASE 1"/>
    <property type="match status" value="1"/>
</dbReference>
<dbReference type="InterPro" id="IPR036928">
    <property type="entry name" value="AS_sf"/>
</dbReference>
<dbReference type="SUPFAM" id="SSF75304">
    <property type="entry name" value="Amidase signature (AS) enzymes"/>
    <property type="match status" value="1"/>
</dbReference>
<dbReference type="EMBL" id="MKZY01000007">
    <property type="protein sequence ID" value="OOO06653.1"/>
    <property type="molecule type" value="Genomic_DNA"/>
</dbReference>
<evidence type="ECO:0000313" key="5">
    <source>
        <dbReference type="Proteomes" id="UP000190312"/>
    </source>
</evidence>
<evidence type="ECO:0000259" key="2">
    <source>
        <dbReference type="Pfam" id="PF01425"/>
    </source>
</evidence>
<gene>
    <name evidence="4" type="ORF">OAory_01088560</name>
</gene>
<feature type="compositionally biased region" description="Basic and acidic residues" evidence="1">
    <location>
        <begin position="7"/>
        <end position="19"/>
    </location>
</feature>
<feature type="domain" description="Scytalone dehydratase-like protein Arp1 N-terminal" evidence="3">
    <location>
        <begin position="421"/>
        <end position="509"/>
    </location>
</feature>